<keyword evidence="1" id="KW-0812">Transmembrane</keyword>
<dbReference type="STRING" id="1817821.A2717_03950"/>
<accession>A0A1F5N8J4</accession>
<gene>
    <name evidence="2" type="ORF">A2717_03950</name>
</gene>
<protein>
    <recommendedName>
        <fullName evidence="4">DUF5050 domain-containing protein</fullName>
    </recommendedName>
</protein>
<dbReference type="SUPFAM" id="SSF69304">
    <property type="entry name" value="Tricorn protease N-terminal domain"/>
    <property type="match status" value="1"/>
</dbReference>
<keyword evidence="1" id="KW-0472">Membrane</keyword>
<keyword evidence="1" id="KW-1133">Transmembrane helix</keyword>
<sequence length="329" mass="37200">MRKRFFILIAIIILLIFVAGGVLYYATKKQREKEVEKIVPVLQIKQISEEEVISPVTDRANNVIWYFNSDGHLFEVKSTGLSEASIPILPGKSLRTVLWPNEGSDFITISGDLEIQKSYYDSKLKVYINLPKNIRYLSWLPDNKRIIYIWEATDKSSSLAMANADGSGFKTITPVFWPDLVIKPDPDGKTALIYRSNIVGDTNKIYSVNLETGQITTLVDQGKNISAKWIAADKFLYSTDTSIYLYDLTKKQITNLNLNTSLDQLVADSSGKLIYANVSGLFKKIDLTTNTSEIYFDPGKRIETKIMLLVGNTVYFVDKSNNRLYSISK</sequence>
<dbReference type="Gene3D" id="2.120.10.30">
    <property type="entry name" value="TolB, C-terminal domain"/>
    <property type="match status" value="1"/>
</dbReference>
<dbReference type="Proteomes" id="UP000177610">
    <property type="component" value="Unassembled WGS sequence"/>
</dbReference>
<reference evidence="2 3" key="1">
    <citation type="journal article" date="2016" name="Nat. Commun.">
        <title>Thousands of microbial genomes shed light on interconnected biogeochemical processes in an aquifer system.</title>
        <authorList>
            <person name="Anantharaman K."/>
            <person name="Brown C.T."/>
            <person name="Hug L.A."/>
            <person name="Sharon I."/>
            <person name="Castelle C.J."/>
            <person name="Probst A.J."/>
            <person name="Thomas B.C."/>
            <person name="Singh A."/>
            <person name="Wilkins M.J."/>
            <person name="Karaoz U."/>
            <person name="Brodie E.L."/>
            <person name="Williams K.H."/>
            <person name="Hubbard S.S."/>
            <person name="Banfield J.F."/>
        </authorList>
    </citation>
    <scope>NUCLEOTIDE SEQUENCE [LARGE SCALE GENOMIC DNA]</scope>
</reference>
<dbReference type="InterPro" id="IPR011042">
    <property type="entry name" value="6-blade_b-propeller_TolB-like"/>
</dbReference>
<proteinExistence type="predicted"/>
<evidence type="ECO:0000313" key="3">
    <source>
        <dbReference type="Proteomes" id="UP000177610"/>
    </source>
</evidence>
<evidence type="ECO:0008006" key="4">
    <source>
        <dbReference type="Google" id="ProtNLM"/>
    </source>
</evidence>
<dbReference type="EMBL" id="MFEH01000005">
    <property type="protein sequence ID" value="OGE73750.1"/>
    <property type="molecule type" value="Genomic_DNA"/>
</dbReference>
<organism evidence="2 3">
    <name type="scientific">Candidatus Doudnabacteria bacterium RIFCSPHIGHO2_01_FULL_41_86</name>
    <dbReference type="NCBI Taxonomy" id="1817821"/>
    <lineage>
        <taxon>Bacteria</taxon>
        <taxon>Candidatus Doudnaibacteriota</taxon>
    </lineage>
</organism>
<feature type="transmembrane region" description="Helical" evidence="1">
    <location>
        <begin position="6"/>
        <end position="27"/>
    </location>
</feature>
<evidence type="ECO:0000256" key="1">
    <source>
        <dbReference type="SAM" id="Phobius"/>
    </source>
</evidence>
<evidence type="ECO:0000313" key="2">
    <source>
        <dbReference type="EMBL" id="OGE73750.1"/>
    </source>
</evidence>
<name>A0A1F5N8J4_9BACT</name>
<dbReference type="AlphaFoldDB" id="A0A1F5N8J4"/>
<comment type="caution">
    <text evidence="2">The sequence shown here is derived from an EMBL/GenBank/DDBJ whole genome shotgun (WGS) entry which is preliminary data.</text>
</comment>